<proteinExistence type="predicted"/>
<evidence type="ECO:0000313" key="2">
    <source>
        <dbReference type="Proteomes" id="UP000770661"/>
    </source>
</evidence>
<reference evidence="1" key="1">
    <citation type="submission" date="2020-07" db="EMBL/GenBank/DDBJ databases">
        <title>The High-quality genome of the commercially important snow crab, Chionoecetes opilio.</title>
        <authorList>
            <person name="Jeong J.-H."/>
            <person name="Ryu S."/>
        </authorList>
    </citation>
    <scope>NUCLEOTIDE SEQUENCE</scope>
    <source>
        <strain evidence="1">MADBK_172401_WGS</strain>
        <tissue evidence="1">Digestive gland</tissue>
    </source>
</reference>
<protein>
    <submittedName>
        <fullName evidence="1">Uncharacterized protein</fullName>
    </submittedName>
</protein>
<evidence type="ECO:0000313" key="1">
    <source>
        <dbReference type="EMBL" id="KAG0720607.1"/>
    </source>
</evidence>
<dbReference type="EMBL" id="JACEEZ010012595">
    <property type="protein sequence ID" value="KAG0720607.1"/>
    <property type="molecule type" value="Genomic_DNA"/>
</dbReference>
<organism evidence="1 2">
    <name type="scientific">Chionoecetes opilio</name>
    <name type="common">Atlantic snow crab</name>
    <name type="synonym">Cancer opilio</name>
    <dbReference type="NCBI Taxonomy" id="41210"/>
    <lineage>
        <taxon>Eukaryota</taxon>
        <taxon>Metazoa</taxon>
        <taxon>Ecdysozoa</taxon>
        <taxon>Arthropoda</taxon>
        <taxon>Crustacea</taxon>
        <taxon>Multicrustacea</taxon>
        <taxon>Malacostraca</taxon>
        <taxon>Eumalacostraca</taxon>
        <taxon>Eucarida</taxon>
        <taxon>Decapoda</taxon>
        <taxon>Pleocyemata</taxon>
        <taxon>Brachyura</taxon>
        <taxon>Eubrachyura</taxon>
        <taxon>Majoidea</taxon>
        <taxon>Majidae</taxon>
        <taxon>Chionoecetes</taxon>
    </lineage>
</organism>
<dbReference type="PANTHER" id="PTHR46704">
    <property type="entry name" value="CXC DOMAIN-CONTAINING PROTEIN-RELATED"/>
    <property type="match status" value="1"/>
</dbReference>
<name>A0A8J4Y4U9_CHIOP</name>
<dbReference type="Proteomes" id="UP000770661">
    <property type="component" value="Unassembled WGS sequence"/>
</dbReference>
<dbReference type="AlphaFoldDB" id="A0A8J4Y4U9"/>
<sequence length="232" mass="25813">MTPTFLIISLHLSRTIDSQLFIRRGTKVRVRMIDVGKLAAVLGSGVCSALPGLHAWSGCDTVSALASQGKIKALKLVQANDLYLQAFTDLGSSWNVPTDVFNSIQAFKCQLYARNTKIVGANSLRYHMFCAKKGQIESGQLPPCEDSLMQHTLRANYQAAIWRRSLENLPDVPAPSAGHAGNSMMAVRSKSDGWRVYQLQMSWETHLMHMQKDVSTVRLLLHTEWVEVHCCV</sequence>
<gene>
    <name evidence="1" type="ORF">GWK47_048193</name>
</gene>
<keyword evidence="2" id="KW-1185">Reference proteome</keyword>
<dbReference type="OrthoDB" id="8195485at2759"/>
<comment type="caution">
    <text evidence="1">The sequence shown here is derived from an EMBL/GenBank/DDBJ whole genome shotgun (WGS) entry which is preliminary data.</text>
</comment>
<dbReference type="PANTHER" id="PTHR46704:SF9">
    <property type="entry name" value="BHLH DOMAIN-CONTAINING PROTEIN"/>
    <property type="match status" value="1"/>
</dbReference>
<accession>A0A8J4Y4U9</accession>